<proteinExistence type="predicted"/>
<dbReference type="Proteomes" id="UP000824469">
    <property type="component" value="Unassembled WGS sequence"/>
</dbReference>
<accession>A0AA38FK58</accession>
<dbReference type="Gene3D" id="2.30.240.10">
    <property type="entry name" value="At5g01610-like"/>
    <property type="match status" value="1"/>
</dbReference>
<evidence type="ECO:0000313" key="1">
    <source>
        <dbReference type="EMBL" id="KAH9305642.1"/>
    </source>
</evidence>
<name>A0AA38FK58_TAXCH</name>
<dbReference type="Pfam" id="PF04398">
    <property type="entry name" value="DUF538"/>
    <property type="match status" value="1"/>
</dbReference>
<reference evidence="1 2" key="1">
    <citation type="journal article" date="2021" name="Nat. Plants">
        <title>The Taxus genome provides insights into paclitaxel biosynthesis.</title>
        <authorList>
            <person name="Xiong X."/>
            <person name="Gou J."/>
            <person name="Liao Q."/>
            <person name="Li Y."/>
            <person name="Zhou Q."/>
            <person name="Bi G."/>
            <person name="Li C."/>
            <person name="Du R."/>
            <person name="Wang X."/>
            <person name="Sun T."/>
            <person name="Guo L."/>
            <person name="Liang H."/>
            <person name="Lu P."/>
            <person name="Wu Y."/>
            <person name="Zhang Z."/>
            <person name="Ro D.K."/>
            <person name="Shang Y."/>
            <person name="Huang S."/>
            <person name="Yan J."/>
        </authorList>
    </citation>
    <scope>NUCLEOTIDE SEQUENCE [LARGE SCALE GENOMIC DNA]</scope>
    <source>
        <strain evidence="1">Ta-2019</strain>
    </source>
</reference>
<dbReference type="PANTHER" id="PTHR31676:SF76">
    <property type="entry name" value="OS05G0362300 PROTEIN"/>
    <property type="match status" value="1"/>
</dbReference>
<gene>
    <name evidence="1" type="ORF">KI387_010046</name>
</gene>
<keyword evidence="2" id="KW-1185">Reference proteome</keyword>
<protein>
    <submittedName>
        <fullName evidence="1">Uncharacterized protein</fullName>
    </submittedName>
</protein>
<evidence type="ECO:0000313" key="2">
    <source>
        <dbReference type="Proteomes" id="UP000824469"/>
    </source>
</evidence>
<sequence>MKKHSQKDQAPQLESDQSTVYTNSLSEVVGLQWPTQLLEMRTGGGHPMANKTVELLVYHRLPVTTYSFKKSHGNLKRCSEFFSPLTLASPLEALAAMASASAETLALMFLVFCGYLVFCSAQSEGNLTAYAVLENYGLPAGLLPTNVKGYTLSNDGSFEIGFDGACSFSLESGYSLRYKEKITGKISTGSLQKLKGVSVKVLFFWLTIDGVVRRGDDLEFSVG</sequence>
<dbReference type="AlphaFoldDB" id="A0AA38FK58"/>
<organism evidence="1 2">
    <name type="scientific">Taxus chinensis</name>
    <name type="common">Chinese yew</name>
    <name type="synonym">Taxus wallichiana var. chinensis</name>
    <dbReference type="NCBI Taxonomy" id="29808"/>
    <lineage>
        <taxon>Eukaryota</taxon>
        <taxon>Viridiplantae</taxon>
        <taxon>Streptophyta</taxon>
        <taxon>Embryophyta</taxon>
        <taxon>Tracheophyta</taxon>
        <taxon>Spermatophyta</taxon>
        <taxon>Pinopsida</taxon>
        <taxon>Pinidae</taxon>
        <taxon>Conifers II</taxon>
        <taxon>Cupressales</taxon>
        <taxon>Taxaceae</taxon>
        <taxon>Taxus</taxon>
    </lineage>
</organism>
<feature type="non-terminal residue" evidence="1">
    <location>
        <position position="1"/>
    </location>
</feature>
<dbReference type="InterPro" id="IPR036758">
    <property type="entry name" value="At5g01610-like"/>
</dbReference>
<dbReference type="InterPro" id="IPR007493">
    <property type="entry name" value="DUF538"/>
</dbReference>
<dbReference type="EMBL" id="JAHRHJ020000008">
    <property type="protein sequence ID" value="KAH9305642.1"/>
    <property type="molecule type" value="Genomic_DNA"/>
</dbReference>
<comment type="caution">
    <text evidence="1">The sequence shown here is derived from an EMBL/GenBank/DDBJ whole genome shotgun (WGS) entry which is preliminary data.</text>
</comment>
<dbReference type="SUPFAM" id="SSF141562">
    <property type="entry name" value="At5g01610-like"/>
    <property type="match status" value="1"/>
</dbReference>
<dbReference type="PANTHER" id="PTHR31676">
    <property type="entry name" value="T31J12.3 PROTEIN-RELATED"/>
    <property type="match status" value="1"/>
</dbReference>